<sequence>MTFPRLTRSTPFAFFSLPPPSFPLSMDLSPALLSCFIMVQDAYDPVHETKARPVGIIFDELAHDHHSPIDAHAVSPDFEYRPISPPVSECSSELSHSTDDSIASRTIGFGRKRHSILPTVRPSDDLSQTKIVGFGWKQRHHRHSVSGDPPSFIVSNRKQENRRSLPNPIIPRDGPFLTDPKRKLEHRLSLSLGSMRLPVLEETSGVWPARAHGVPGASRQPPKPLLLLQQVQARADSSPGPVKLSLASVVSSRTIKFIISHFAAVRRLRLKRLNLGHPNGSETDIRERKSLLRHLRKFYRRLRGL</sequence>
<gene>
    <name evidence="2" type="ORF">MVEN_01922600</name>
</gene>
<evidence type="ECO:0000256" key="1">
    <source>
        <dbReference type="SAM" id="MobiDB-lite"/>
    </source>
</evidence>
<comment type="caution">
    <text evidence="2">The sequence shown here is derived from an EMBL/GenBank/DDBJ whole genome shotgun (WGS) entry which is preliminary data.</text>
</comment>
<reference evidence="2" key="1">
    <citation type="submission" date="2020-05" db="EMBL/GenBank/DDBJ databases">
        <title>Mycena genomes resolve the evolution of fungal bioluminescence.</title>
        <authorList>
            <person name="Tsai I.J."/>
        </authorList>
    </citation>
    <scope>NUCLEOTIDE SEQUENCE</scope>
    <source>
        <strain evidence="2">CCC161011</strain>
    </source>
</reference>
<dbReference type="EMBL" id="JACAZI010000019">
    <property type="protein sequence ID" value="KAF7340046.1"/>
    <property type="molecule type" value="Genomic_DNA"/>
</dbReference>
<dbReference type="Proteomes" id="UP000620124">
    <property type="component" value="Unassembled WGS sequence"/>
</dbReference>
<evidence type="ECO:0000313" key="3">
    <source>
        <dbReference type="Proteomes" id="UP000620124"/>
    </source>
</evidence>
<dbReference type="OrthoDB" id="3058952at2759"/>
<name>A0A8H7CL14_9AGAR</name>
<feature type="region of interest" description="Disordered" evidence="1">
    <location>
        <begin position="159"/>
        <end position="178"/>
    </location>
</feature>
<accession>A0A8H7CL14</accession>
<keyword evidence="3" id="KW-1185">Reference proteome</keyword>
<dbReference type="AlphaFoldDB" id="A0A8H7CL14"/>
<proteinExistence type="predicted"/>
<evidence type="ECO:0000313" key="2">
    <source>
        <dbReference type="EMBL" id="KAF7340046.1"/>
    </source>
</evidence>
<organism evidence="2 3">
    <name type="scientific">Mycena venus</name>
    <dbReference type="NCBI Taxonomy" id="2733690"/>
    <lineage>
        <taxon>Eukaryota</taxon>
        <taxon>Fungi</taxon>
        <taxon>Dikarya</taxon>
        <taxon>Basidiomycota</taxon>
        <taxon>Agaricomycotina</taxon>
        <taxon>Agaricomycetes</taxon>
        <taxon>Agaricomycetidae</taxon>
        <taxon>Agaricales</taxon>
        <taxon>Marasmiineae</taxon>
        <taxon>Mycenaceae</taxon>
        <taxon>Mycena</taxon>
    </lineage>
</organism>
<protein>
    <submittedName>
        <fullName evidence="2">Uncharacterized protein</fullName>
    </submittedName>
</protein>